<dbReference type="GeneID" id="94826593"/>
<keyword evidence="5 11" id="KW-0547">Nucleotide-binding</keyword>
<protein>
    <recommendedName>
        <fullName evidence="2">dual-specificity kinase</fullName>
        <ecNumber evidence="2">2.7.12.1</ecNumber>
    </recommendedName>
</protein>
<dbReference type="PROSITE" id="PS00107">
    <property type="entry name" value="PROTEIN_KINASE_ATP"/>
    <property type="match status" value="1"/>
</dbReference>
<feature type="compositionally biased region" description="Basic and acidic residues" evidence="12">
    <location>
        <begin position="114"/>
        <end position="127"/>
    </location>
</feature>
<dbReference type="GO" id="GO:0004712">
    <property type="term" value="F:protein serine/threonine/tyrosine kinase activity"/>
    <property type="evidence" value="ECO:0007669"/>
    <property type="project" value="UniProtKB-EC"/>
</dbReference>
<dbReference type="Gene3D" id="3.30.200.20">
    <property type="entry name" value="Phosphorylase Kinase, domain 1"/>
    <property type="match status" value="1"/>
</dbReference>
<dbReference type="InterPro" id="IPR042521">
    <property type="entry name" value="DYRK"/>
</dbReference>
<organism evidence="14 15">
    <name type="scientific">Tritrichomonas foetus</name>
    <dbReference type="NCBI Taxonomy" id="1144522"/>
    <lineage>
        <taxon>Eukaryota</taxon>
        <taxon>Metamonada</taxon>
        <taxon>Parabasalia</taxon>
        <taxon>Tritrichomonadida</taxon>
        <taxon>Tritrichomonadidae</taxon>
        <taxon>Tritrichomonas</taxon>
    </lineage>
</organism>
<evidence type="ECO:0000259" key="13">
    <source>
        <dbReference type="PROSITE" id="PS50011"/>
    </source>
</evidence>
<comment type="catalytic activity">
    <reaction evidence="8">
        <text>L-seryl-[protein] + ATP = O-phospho-L-seryl-[protein] + ADP + H(+)</text>
        <dbReference type="Rhea" id="RHEA:17989"/>
        <dbReference type="Rhea" id="RHEA-COMP:9863"/>
        <dbReference type="Rhea" id="RHEA-COMP:11604"/>
        <dbReference type="ChEBI" id="CHEBI:15378"/>
        <dbReference type="ChEBI" id="CHEBI:29999"/>
        <dbReference type="ChEBI" id="CHEBI:30616"/>
        <dbReference type="ChEBI" id="CHEBI:83421"/>
        <dbReference type="ChEBI" id="CHEBI:456216"/>
        <dbReference type="EC" id="2.7.12.1"/>
    </reaction>
</comment>
<keyword evidence="15" id="KW-1185">Reference proteome</keyword>
<keyword evidence="6" id="KW-0418">Kinase</keyword>
<keyword evidence="3" id="KW-0723">Serine/threonine-protein kinase</keyword>
<feature type="compositionally biased region" description="Polar residues" evidence="12">
    <location>
        <begin position="92"/>
        <end position="113"/>
    </location>
</feature>
<dbReference type="InterPro" id="IPR000719">
    <property type="entry name" value="Prot_kinase_dom"/>
</dbReference>
<evidence type="ECO:0000256" key="10">
    <source>
        <dbReference type="ARBA" id="ARBA00051680"/>
    </source>
</evidence>
<dbReference type="GO" id="GO:0005737">
    <property type="term" value="C:cytoplasm"/>
    <property type="evidence" value="ECO:0007669"/>
    <property type="project" value="TreeGrafter"/>
</dbReference>
<gene>
    <name evidence="14" type="ORF">TRFO_04423</name>
</gene>
<feature type="compositionally biased region" description="Low complexity" evidence="12">
    <location>
        <begin position="128"/>
        <end position="140"/>
    </location>
</feature>
<feature type="region of interest" description="Disordered" evidence="12">
    <location>
        <begin position="59"/>
        <end position="154"/>
    </location>
</feature>
<dbReference type="SUPFAM" id="SSF56112">
    <property type="entry name" value="Protein kinase-like (PK-like)"/>
    <property type="match status" value="1"/>
</dbReference>
<evidence type="ECO:0000256" key="8">
    <source>
        <dbReference type="ARBA" id="ARBA00049003"/>
    </source>
</evidence>
<dbReference type="Gene3D" id="1.10.510.10">
    <property type="entry name" value="Transferase(Phosphotransferase) domain 1"/>
    <property type="match status" value="1"/>
</dbReference>
<evidence type="ECO:0000256" key="11">
    <source>
        <dbReference type="PROSITE-ProRule" id="PRU10141"/>
    </source>
</evidence>
<dbReference type="PANTHER" id="PTHR24058">
    <property type="entry name" value="DUAL SPECIFICITY PROTEIN KINASE"/>
    <property type="match status" value="1"/>
</dbReference>
<accession>A0A1J4KFC8</accession>
<dbReference type="Gene3D" id="3.30.10.30">
    <property type="entry name" value="DYRK"/>
    <property type="match status" value="1"/>
</dbReference>
<comment type="catalytic activity">
    <reaction evidence="9">
        <text>L-threonyl-[protein] + ATP = O-phospho-L-threonyl-[protein] + ADP + H(+)</text>
        <dbReference type="Rhea" id="RHEA:46608"/>
        <dbReference type="Rhea" id="RHEA-COMP:11060"/>
        <dbReference type="Rhea" id="RHEA-COMP:11605"/>
        <dbReference type="ChEBI" id="CHEBI:15378"/>
        <dbReference type="ChEBI" id="CHEBI:30013"/>
        <dbReference type="ChEBI" id="CHEBI:30616"/>
        <dbReference type="ChEBI" id="CHEBI:61977"/>
        <dbReference type="ChEBI" id="CHEBI:456216"/>
        <dbReference type="EC" id="2.7.12.1"/>
    </reaction>
</comment>
<dbReference type="OrthoDB" id="9332038at2759"/>
<feature type="domain" description="Protein kinase" evidence="13">
    <location>
        <begin position="244"/>
        <end position="632"/>
    </location>
</feature>
<keyword evidence="7 11" id="KW-0067">ATP-binding</keyword>
<evidence type="ECO:0000313" key="14">
    <source>
        <dbReference type="EMBL" id="OHT09883.1"/>
    </source>
</evidence>
<dbReference type="PANTHER" id="PTHR24058:SF22">
    <property type="entry name" value="DUAL SPECIFICITY TYROSINE-PHOSPHORYLATION-REGULATED KINASE 4"/>
    <property type="match status" value="1"/>
</dbReference>
<reference evidence="14" key="1">
    <citation type="submission" date="2016-10" db="EMBL/GenBank/DDBJ databases">
        <authorList>
            <person name="Benchimol M."/>
            <person name="Almeida L.G."/>
            <person name="Vasconcelos A.T."/>
            <person name="Perreira-Neves A."/>
            <person name="Rosa I.A."/>
            <person name="Tasca T."/>
            <person name="Bogo M.R."/>
            <person name="de Souza W."/>
        </authorList>
    </citation>
    <scope>NUCLEOTIDE SEQUENCE [LARGE SCALE GENOMIC DNA]</scope>
    <source>
        <strain evidence="14">K</strain>
    </source>
</reference>
<dbReference type="EMBL" id="MLAK01000627">
    <property type="protein sequence ID" value="OHT09883.1"/>
    <property type="molecule type" value="Genomic_DNA"/>
</dbReference>
<dbReference type="RefSeq" id="XP_068363019.1">
    <property type="nucleotide sequence ID" value="XM_068491889.1"/>
</dbReference>
<evidence type="ECO:0000256" key="6">
    <source>
        <dbReference type="ARBA" id="ARBA00022777"/>
    </source>
</evidence>
<dbReference type="PROSITE" id="PS50011">
    <property type="entry name" value="PROTEIN_KINASE_DOM"/>
    <property type="match status" value="1"/>
</dbReference>
<evidence type="ECO:0000256" key="7">
    <source>
        <dbReference type="ARBA" id="ARBA00022840"/>
    </source>
</evidence>
<evidence type="ECO:0000256" key="1">
    <source>
        <dbReference type="ARBA" id="ARBA00008867"/>
    </source>
</evidence>
<dbReference type="Pfam" id="PF00069">
    <property type="entry name" value="Pkinase"/>
    <property type="match status" value="2"/>
</dbReference>
<dbReference type="VEuPathDB" id="TrichDB:TRFO_04423"/>
<comment type="catalytic activity">
    <reaction evidence="10">
        <text>L-tyrosyl-[protein] + ATP = O-phospho-L-tyrosyl-[protein] + ADP + H(+)</text>
        <dbReference type="Rhea" id="RHEA:10596"/>
        <dbReference type="Rhea" id="RHEA-COMP:10136"/>
        <dbReference type="Rhea" id="RHEA-COMP:20101"/>
        <dbReference type="ChEBI" id="CHEBI:15378"/>
        <dbReference type="ChEBI" id="CHEBI:30616"/>
        <dbReference type="ChEBI" id="CHEBI:46858"/>
        <dbReference type="ChEBI" id="CHEBI:61978"/>
        <dbReference type="ChEBI" id="CHEBI:456216"/>
        <dbReference type="EC" id="2.7.12.1"/>
    </reaction>
</comment>
<dbReference type="InterPro" id="IPR011009">
    <property type="entry name" value="Kinase-like_dom_sf"/>
</dbReference>
<dbReference type="GO" id="GO:0004674">
    <property type="term" value="F:protein serine/threonine kinase activity"/>
    <property type="evidence" value="ECO:0007669"/>
    <property type="project" value="UniProtKB-KW"/>
</dbReference>
<comment type="similarity">
    <text evidence="1">Belongs to the protein kinase superfamily. CMGC Ser/Thr protein kinase family. MNB/DYRK subfamily.</text>
</comment>
<dbReference type="InterPro" id="IPR008271">
    <property type="entry name" value="Ser/Thr_kinase_AS"/>
</dbReference>
<sequence>MNPNRCCRNPQQKGGAHVAIDDIPKLSKARAKSPPRVILKEVASLGKFREFSEHPPFRPRLPAMSISTGISPIRNRSKSPRRVSNPRFARNENVNSFKTTSNIHEINGQNKGQNTEKFKLEKNRRNNNEIGNNNKNNNGNDFIRTSPHTSNNHRPTISTKIIELALPEIYTFSKPISGKEAIEKYPDWLSTFEQMEIEKYDEVFFLGKSLKKIRPSNSNTDNNGYDDQLNHYKVIVGDHIAYRYEILAIIGKGGFGQVIKCIDHKEKKEVALKVLSNRDVSIETGQVEAAIIKKLNGLDRDDSHHIIRCFNFFMFRKHLVGVYELLGINLHEYHRSLNFTPFQSSFVRLIAKQILIAIDFCHKNNIVHCDIKPENVLLVNNSFSIHNGSNNIINSNNFTNNISNNLSDNCIKTLKNANGNQDSNNLMNYSHQLKLNPITRRNSKEIHHSNNINIKSIDNTNINTSINKMLSTNSLFDVKITDFGSSLFTGHIRFDYIQSRFYRSPEVALGLKYGPPVDIWGFGCILAELITGQPLFPADDKYELMEMFVSIFGKPPRAMIEKSPYKNILFHPDGSSKRPPNSQIRRLPLMPTNLQAVTHIADKNLIDLLQKCFEWDPEYRIKAEEALNHPWFVTKEIQTVQSTPHFLPSLLYLESKFGEMPIFFHYFLYEPFILI</sequence>
<dbReference type="AlphaFoldDB" id="A0A1J4KFC8"/>
<dbReference type="SMART" id="SM00220">
    <property type="entry name" value="S_TKc"/>
    <property type="match status" value="1"/>
</dbReference>
<feature type="binding site" evidence="11">
    <location>
        <position position="273"/>
    </location>
    <ligand>
        <name>ATP</name>
        <dbReference type="ChEBI" id="CHEBI:30616"/>
    </ligand>
</feature>
<evidence type="ECO:0000256" key="5">
    <source>
        <dbReference type="ARBA" id="ARBA00022741"/>
    </source>
</evidence>
<dbReference type="InterPro" id="IPR050494">
    <property type="entry name" value="Ser_Thr_dual-spec_kinase"/>
</dbReference>
<dbReference type="PROSITE" id="PS00108">
    <property type="entry name" value="PROTEIN_KINASE_ST"/>
    <property type="match status" value="1"/>
</dbReference>
<comment type="caution">
    <text evidence="14">The sequence shown here is derived from an EMBL/GenBank/DDBJ whole genome shotgun (WGS) entry which is preliminary data.</text>
</comment>
<name>A0A1J4KFC8_9EUKA</name>
<keyword evidence="4" id="KW-0808">Transferase</keyword>
<evidence type="ECO:0000256" key="2">
    <source>
        <dbReference type="ARBA" id="ARBA00013203"/>
    </source>
</evidence>
<evidence type="ECO:0000313" key="15">
    <source>
        <dbReference type="Proteomes" id="UP000179807"/>
    </source>
</evidence>
<dbReference type="InterPro" id="IPR017441">
    <property type="entry name" value="Protein_kinase_ATP_BS"/>
</dbReference>
<evidence type="ECO:0000256" key="3">
    <source>
        <dbReference type="ARBA" id="ARBA00022527"/>
    </source>
</evidence>
<evidence type="ECO:0000256" key="9">
    <source>
        <dbReference type="ARBA" id="ARBA00049308"/>
    </source>
</evidence>
<proteinExistence type="inferred from homology"/>
<evidence type="ECO:0000256" key="4">
    <source>
        <dbReference type="ARBA" id="ARBA00022679"/>
    </source>
</evidence>
<dbReference type="Proteomes" id="UP000179807">
    <property type="component" value="Unassembled WGS sequence"/>
</dbReference>
<dbReference type="GO" id="GO:0005524">
    <property type="term" value="F:ATP binding"/>
    <property type="evidence" value="ECO:0007669"/>
    <property type="project" value="UniProtKB-UniRule"/>
</dbReference>
<evidence type="ECO:0000256" key="12">
    <source>
        <dbReference type="SAM" id="MobiDB-lite"/>
    </source>
</evidence>
<dbReference type="GO" id="GO:0005856">
    <property type="term" value="C:cytoskeleton"/>
    <property type="evidence" value="ECO:0007669"/>
    <property type="project" value="TreeGrafter"/>
</dbReference>
<dbReference type="EC" id="2.7.12.1" evidence="2"/>